<dbReference type="GO" id="GO:0006355">
    <property type="term" value="P:regulation of DNA-templated transcription"/>
    <property type="evidence" value="ECO:0007669"/>
    <property type="project" value="InterPro"/>
</dbReference>
<dbReference type="PANTHER" id="PTHR32071">
    <property type="entry name" value="TRANSCRIPTIONAL REGULATORY PROTEIN"/>
    <property type="match status" value="1"/>
</dbReference>
<organism evidence="6 7">
    <name type="scientific">Proteobacteria bacterium 228</name>
    <dbReference type="NCBI Taxonomy" id="2083153"/>
    <lineage>
        <taxon>Bacteria</taxon>
        <taxon>Pseudomonadati</taxon>
        <taxon>Pseudomonadota</taxon>
    </lineage>
</organism>
<evidence type="ECO:0000256" key="4">
    <source>
        <dbReference type="ARBA" id="ARBA00023163"/>
    </source>
</evidence>
<evidence type="ECO:0000256" key="2">
    <source>
        <dbReference type="ARBA" id="ARBA00022840"/>
    </source>
</evidence>
<dbReference type="GO" id="GO:0043565">
    <property type="term" value="F:sequence-specific DNA binding"/>
    <property type="evidence" value="ECO:0007669"/>
    <property type="project" value="InterPro"/>
</dbReference>
<name>A0A2S5KV70_9PROT</name>
<dbReference type="Pfam" id="PF00158">
    <property type="entry name" value="Sigma54_activat"/>
    <property type="match status" value="1"/>
</dbReference>
<evidence type="ECO:0000313" key="6">
    <source>
        <dbReference type="EMBL" id="PPC78761.1"/>
    </source>
</evidence>
<protein>
    <submittedName>
        <fullName evidence="6">Sigma-54-dependent Fis family transcriptional regulator</fullName>
    </submittedName>
</protein>
<dbReference type="CDD" id="cd00009">
    <property type="entry name" value="AAA"/>
    <property type="match status" value="1"/>
</dbReference>
<dbReference type="PROSITE" id="PS00688">
    <property type="entry name" value="SIGMA54_INTERACT_3"/>
    <property type="match status" value="1"/>
</dbReference>
<dbReference type="SUPFAM" id="SSF52540">
    <property type="entry name" value="P-loop containing nucleoside triphosphate hydrolases"/>
    <property type="match status" value="1"/>
</dbReference>
<dbReference type="PRINTS" id="PR01590">
    <property type="entry name" value="HTHFIS"/>
</dbReference>
<dbReference type="Gene3D" id="1.10.8.60">
    <property type="match status" value="1"/>
</dbReference>
<keyword evidence="4" id="KW-0804">Transcription</keyword>
<proteinExistence type="predicted"/>
<dbReference type="OrthoDB" id="5289903at2"/>
<dbReference type="InterPro" id="IPR058031">
    <property type="entry name" value="AAA_lid_NorR"/>
</dbReference>
<evidence type="ECO:0000256" key="1">
    <source>
        <dbReference type="ARBA" id="ARBA00022741"/>
    </source>
</evidence>
<dbReference type="InterPro" id="IPR003593">
    <property type="entry name" value="AAA+_ATPase"/>
</dbReference>
<dbReference type="FunFam" id="3.40.50.300:FF:000006">
    <property type="entry name" value="DNA-binding transcriptional regulator NtrC"/>
    <property type="match status" value="1"/>
</dbReference>
<keyword evidence="3" id="KW-0805">Transcription regulation</keyword>
<gene>
    <name evidence="6" type="ORF">C4K68_04455</name>
</gene>
<dbReference type="InterPro" id="IPR009057">
    <property type="entry name" value="Homeodomain-like_sf"/>
</dbReference>
<dbReference type="InterPro" id="IPR025944">
    <property type="entry name" value="Sigma_54_int_dom_CS"/>
</dbReference>
<dbReference type="InterPro" id="IPR002197">
    <property type="entry name" value="HTH_Fis"/>
</dbReference>
<dbReference type="InterPro" id="IPR002078">
    <property type="entry name" value="Sigma_54_int"/>
</dbReference>
<evidence type="ECO:0000259" key="5">
    <source>
        <dbReference type="PROSITE" id="PS50045"/>
    </source>
</evidence>
<feature type="domain" description="Sigma-54 factor interaction" evidence="5">
    <location>
        <begin position="140"/>
        <end position="368"/>
    </location>
</feature>
<evidence type="ECO:0000256" key="3">
    <source>
        <dbReference type="ARBA" id="ARBA00023015"/>
    </source>
</evidence>
<dbReference type="EMBL" id="PRLP01000012">
    <property type="protein sequence ID" value="PPC78761.1"/>
    <property type="molecule type" value="Genomic_DNA"/>
</dbReference>
<dbReference type="SUPFAM" id="SSF46689">
    <property type="entry name" value="Homeodomain-like"/>
    <property type="match status" value="1"/>
</dbReference>
<dbReference type="GO" id="GO:0005524">
    <property type="term" value="F:ATP binding"/>
    <property type="evidence" value="ECO:0007669"/>
    <property type="project" value="UniProtKB-KW"/>
</dbReference>
<sequence length="446" mass="50018">MNKPVVWLVIPDTQIESAVRDIPALSAFQVESVRFDSNDWLPRLHAMPPEAMLVQADRVQDQHLVTLMENRPSCEIMLLSEGSPNPLIDQAMRQGASFHFRLPLEGKLLQDIFSDIHNEWRSEDVAAEATRSDLDQFGLLLGSSPCMRKVYRMIRKVADTDASVMIVGESGCGKELVANTLHLMSSRIDQPFIAINSSAFSSELIESELFGHEKGAFTGAVKSYKGIFEQAHLGTLFLDEVTEMPIELQAKLLRVLETGQFSRLGSEDVLTTDVRVVAATNRSPEQAIADGRLREDLYFRLAQFPVELPPLRERGEDILGLARHFLAYRNAADKTQKFFSPGAMDAIEKHPWPGNVRELKHLVERAHILALDEITQEHLGLDGDFAPVLTPQEDALIIPANAPLEEMERQAILQTLERCEGNKTRAAEQLGISIKTLYNKLEKYRS</sequence>
<keyword evidence="2" id="KW-0067">ATP-binding</keyword>
<dbReference type="Gene3D" id="1.10.10.60">
    <property type="entry name" value="Homeodomain-like"/>
    <property type="match status" value="1"/>
</dbReference>
<dbReference type="PROSITE" id="PS50045">
    <property type="entry name" value="SIGMA54_INTERACT_4"/>
    <property type="match status" value="1"/>
</dbReference>
<dbReference type="Gene3D" id="3.40.50.300">
    <property type="entry name" value="P-loop containing nucleotide triphosphate hydrolases"/>
    <property type="match status" value="1"/>
</dbReference>
<accession>A0A2S5KV70</accession>
<dbReference type="InterPro" id="IPR027417">
    <property type="entry name" value="P-loop_NTPase"/>
</dbReference>
<dbReference type="AlphaFoldDB" id="A0A2S5KV70"/>
<dbReference type="Pfam" id="PF02954">
    <property type="entry name" value="HTH_8"/>
    <property type="match status" value="1"/>
</dbReference>
<reference evidence="6 7" key="1">
    <citation type="submission" date="2018-02" db="EMBL/GenBank/DDBJ databases">
        <title>novel marine gammaproteobacteria from coastal saline agro ecosystem.</title>
        <authorList>
            <person name="Krishnan R."/>
            <person name="Ramesh Kumar N."/>
        </authorList>
    </citation>
    <scope>NUCLEOTIDE SEQUENCE [LARGE SCALE GENOMIC DNA]</scope>
    <source>
        <strain evidence="6 7">228</strain>
    </source>
</reference>
<dbReference type="Pfam" id="PF25601">
    <property type="entry name" value="AAA_lid_14"/>
    <property type="match status" value="1"/>
</dbReference>
<evidence type="ECO:0000313" key="7">
    <source>
        <dbReference type="Proteomes" id="UP000238196"/>
    </source>
</evidence>
<keyword evidence="1" id="KW-0547">Nucleotide-binding</keyword>
<dbReference type="Proteomes" id="UP000238196">
    <property type="component" value="Unassembled WGS sequence"/>
</dbReference>
<comment type="caution">
    <text evidence="6">The sequence shown here is derived from an EMBL/GenBank/DDBJ whole genome shotgun (WGS) entry which is preliminary data.</text>
</comment>
<dbReference type="SMART" id="SM00382">
    <property type="entry name" value="AAA"/>
    <property type="match status" value="1"/>
</dbReference>